<dbReference type="Bgee" id="ENSOANG00000044591">
    <property type="expression patterns" value="Expressed in testis and 3 other cell types or tissues"/>
</dbReference>
<evidence type="ECO:0008006" key="5">
    <source>
        <dbReference type="Google" id="ProtNLM"/>
    </source>
</evidence>
<evidence type="ECO:0000313" key="3">
    <source>
        <dbReference type="Ensembl" id="ENSOANP00000033319.1"/>
    </source>
</evidence>
<dbReference type="Ensembl" id="ENSOANT00000065849.1">
    <property type="protein sequence ID" value="ENSOANP00000033319.1"/>
    <property type="gene ID" value="ENSOANG00000044591.1"/>
</dbReference>
<reference evidence="3" key="3">
    <citation type="submission" date="2025-09" db="UniProtKB">
        <authorList>
            <consortium name="Ensembl"/>
        </authorList>
    </citation>
    <scope>IDENTIFICATION</scope>
    <source>
        <strain evidence="3">Glennie</strain>
    </source>
</reference>
<dbReference type="Proteomes" id="UP000002279">
    <property type="component" value="Chromosome X3"/>
</dbReference>
<proteinExistence type="inferred from homology"/>
<feature type="compositionally biased region" description="Low complexity" evidence="2">
    <location>
        <begin position="319"/>
        <end position="331"/>
    </location>
</feature>
<dbReference type="AlphaFoldDB" id="A0A6I8MX81"/>
<name>A0A6I8MX81_ORNAN</name>
<dbReference type="GeneTree" id="ENSGT00940000154173"/>
<reference evidence="3" key="2">
    <citation type="submission" date="2025-08" db="UniProtKB">
        <authorList>
            <consortium name="Ensembl"/>
        </authorList>
    </citation>
    <scope>IDENTIFICATION</scope>
    <source>
        <strain evidence="3">Glennie</strain>
    </source>
</reference>
<dbReference type="InterPro" id="IPR020984">
    <property type="entry name" value="Speedy"/>
</dbReference>
<dbReference type="PANTHER" id="PTHR31156">
    <property type="entry name" value="WBSCR19-LIKE PROTEIN"/>
    <property type="match status" value="1"/>
</dbReference>
<feature type="region of interest" description="Disordered" evidence="2">
    <location>
        <begin position="300"/>
        <end position="350"/>
    </location>
</feature>
<keyword evidence="4" id="KW-1185">Reference proteome</keyword>
<feature type="region of interest" description="Disordered" evidence="2">
    <location>
        <begin position="1"/>
        <end position="91"/>
    </location>
</feature>
<dbReference type="FunCoup" id="A0A6I8MX81">
    <property type="interactions" value="152"/>
</dbReference>
<comment type="similarity">
    <text evidence="1">Belongs to the Speedy/Ringo family.</text>
</comment>
<protein>
    <recommendedName>
        <fullName evidence="5">Speedy/RINGO cell cycle regulator family member C</fullName>
    </recommendedName>
</protein>
<dbReference type="GO" id="GO:0019901">
    <property type="term" value="F:protein kinase binding"/>
    <property type="evidence" value="ECO:0000318"/>
    <property type="project" value="GO_Central"/>
</dbReference>
<reference evidence="3 4" key="1">
    <citation type="journal article" date="2008" name="Nature">
        <title>Genome analysis of the platypus reveals unique signatures of evolution.</title>
        <authorList>
            <person name="Warren W.C."/>
            <person name="Hillier L.W."/>
            <person name="Marshall Graves J.A."/>
            <person name="Birney E."/>
            <person name="Ponting C.P."/>
            <person name="Grutzner F."/>
            <person name="Belov K."/>
            <person name="Miller W."/>
            <person name="Clarke L."/>
            <person name="Chinwalla A.T."/>
            <person name="Yang S.P."/>
            <person name="Heger A."/>
            <person name="Locke D.P."/>
            <person name="Miethke P."/>
            <person name="Waters P.D."/>
            <person name="Veyrunes F."/>
            <person name="Fulton L."/>
            <person name="Fulton B."/>
            <person name="Graves T."/>
            <person name="Wallis J."/>
            <person name="Puente X.S."/>
            <person name="Lopez-Otin C."/>
            <person name="Ordonez G.R."/>
            <person name="Eichler E.E."/>
            <person name="Chen L."/>
            <person name="Cheng Z."/>
            <person name="Deakin J.E."/>
            <person name="Alsop A."/>
            <person name="Thompson K."/>
            <person name="Kirby P."/>
            <person name="Papenfuss A.T."/>
            <person name="Wakefield M.J."/>
            <person name="Olender T."/>
            <person name="Lancet D."/>
            <person name="Huttley G.A."/>
            <person name="Smit A.F."/>
            <person name="Pask A."/>
            <person name="Temple-Smith P."/>
            <person name="Batzer M.A."/>
            <person name="Walker J.A."/>
            <person name="Konkel M.K."/>
            <person name="Harris R.S."/>
            <person name="Whittington C.M."/>
            <person name="Wong E.S."/>
            <person name="Gemmell N.J."/>
            <person name="Buschiazzo E."/>
            <person name="Vargas Jentzsch I.M."/>
            <person name="Merkel A."/>
            <person name="Schmitz J."/>
            <person name="Zemann A."/>
            <person name="Churakov G."/>
            <person name="Kriegs J.O."/>
            <person name="Brosius J."/>
            <person name="Murchison E.P."/>
            <person name="Sachidanandam R."/>
            <person name="Smith C."/>
            <person name="Hannon G.J."/>
            <person name="Tsend-Ayush E."/>
            <person name="McMillan D."/>
            <person name="Attenborough R."/>
            <person name="Rens W."/>
            <person name="Ferguson-Smith M."/>
            <person name="Lefevre C.M."/>
            <person name="Sharp J.A."/>
            <person name="Nicholas K.R."/>
            <person name="Ray D.A."/>
            <person name="Kube M."/>
            <person name="Reinhardt R."/>
            <person name="Pringle T.H."/>
            <person name="Taylor J."/>
            <person name="Jones R.C."/>
            <person name="Nixon B."/>
            <person name="Dacheux J.L."/>
            <person name="Niwa H."/>
            <person name="Sekita Y."/>
            <person name="Huang X."/>
            <person name="Stark A."/>
            <person name="Kheradpour P."/>
            <person name="Kellis M."/>
            <person name="Flicek P."/>
            <person name="Chen Y."/>
            <person name="Webber C."/>
            <person name="Hardison R."/>
            <person name="Nelson J."/>
            <person name="Hallsworth-Pepin K."/>
            <person name="Delehaunty K."/>
            <person name="Markovic C."/>
            <person name="Minx P."/>
            <person name="Feng Y."/>
            <person name="Kremitzki C."/>
            <person name="Mitreva M."/>
            <person name="Glasscock J."/>
            <person name="Wylie T."/>
            <person name="Wohldmann P."/>
            <person name="Thiru P."/>
            <person name="Nhan M.N."/>
            <person name="Pohl C.S."/>
            <person name="Smith S.M."/>
            <person name="Hou S."/>
            <person name="Nefedov M."/>
            <person name="de Jong P.J."/>
            <person name="Renfree M.B."/>
            <person name="Mardis E.R."/>
            <person name="Wilson R.K."/>
        </authorList>
    </citation>
    <scope>NUCLEOTIDE SEQUENCE [LARGE SCALE GENOMIC DNA]</scope>
    <source>
        <strain evidence="3 4">Glennie</strain>
    </source>
</reference>
<organism evidence="3 4">
    <name type="scientific">Ornithorhynchus anatinus</name>
    <name type="common">Duckbill platypus</name>
    <dbReference type="NCBI Taxonomy" id="9258"/>
    <lineage>
        <taxon>Eukaryota</taxon>
        <taxon>Metazoa</taxon>
        <taxon>Chordata</taxon>
        <taxon>Craniata</taxon>
        <taxon>Vertebrata</taxon>
        <taxon>Euteleostomi</taxon>
        <taxon>Mammalia</taxon>
        <taxon>Monotremata</taxon>
        <taxon>Ornithorhynchidae</taxon>
        <taxon>Ornithorhynchus</taxon>
    </lineage>
</organism>
<dbReference type="InParanoid" id="A0A6I8MX81"/>
<evidence type="ECO:0000313" key="4">
    <source>
        <dbReference type="Proteomes" id="UP000002279"/>
    </source>
</evidence>
<accession>A0A6I8MX81</accession>
<feature type="compositionally biased region" description="Polar residues" evidence="2">
    <location>
        <begin position="7"/>
        <end position="23"/>
    </location>
</feature>
<sequence length="350" mass="39532">MLRPPESQDSQTLDNLPSSTLEESASLVGRQPSLEQPQRCPRKKRPSTPHPSTGWILIRGARRQHQREDAEGSPLVPHSSGNRPRTNIATWNPQPGIRRINWLRRPEEADPRPELPQGIPTMRENYEAFVQLMEDPVVQRFLKMDKYLLMSDKYMLAMVVAYFIRAGRPKHQYKRFHFFLALYLANDLEQNVLVMKKALLPFAFGHKVKAQERIIFHRLRLQFLEAIGGDARVSPEECEEVGLFQGPAGDPGSGETPGREEGWEGGWGLGDQDGVLFPVHCPMTHPQPHVTSYIPIPHLEPVSHQLPPAPGDTSSTDHGSGPLLLGLESGPRPVQYSGQLVERRQHSRKH</sequence>
<dbReference type="InterPro" id="IPR057742">
    <property type="entry name" value="Speedy_E"/>
</dbReference>
<dbReference type="Pfam" id="PF11357">
    <property type="entry name" value="Spy1"/>
    <property type="match status" value="1"/>
</dbReference>
<gene>
    <name evidence="3" type="primary">LOC103167755</name>
</gene>
<evidence type="ECO:0000256" key="1">
    <source>
        <dbReference type="ARBA" id="ARBA00010932"/>
    </source>
</evidence>
<evidence type="ECO:0000256" key="2">
    <source>
        <dbReference type="SAM" id="MobiDB-lite"/>
    </source>
</evidence>
<feature type="compositionally biased region" description="Polar residues" evidence="2">
    <location>
        <begin position="79"/>
        <end position="91"/>
    </location>
</feature>